<dbReference type="AlphaFoldDB" id="A0A0C2W6N8"/>
<keyword evidence="2" id="KW-1185">Reference proteome</keyword>
<name>A0A0C2W6N8_AMAMK</name>
<gene>
    <name evidence="1" type="ORF">M378DRAFT_172339</name>
</gene>
<dbReference type="HOGENOM" id="CLU_2811827_0_0_1"/>
<organism evidence="1 2">
    <name type="scientific">Amanita muscaria (strain Koide BX008)</name>
    <dbReference type="NCBI Taxonomy" id="946122"/>
    <lineage>
        <taxon>Eukaryota</taxon>
        <taxon>Fungi</taxon>
        <taxon>Dikarya</taxon>
        <taxon>Basidiomycota</taxon>
        <taxon>Agaricomycotina</taxon>
        <taxon>Agaricomycetes</taxon>
        <taxon>Agaricomycetidae</taxon>
        <taxon>Agaricales</taxon>
        <taxon>Pluteineae</taxon>
        <taxon>Amanitaceae</taxon>
        <taxon>Amanita</taxon>
    </lineage>
</organism>
<dbReference type="EMBL" id="KN818398">
    <property type="protein sequence ID" value="KIL56812.1"/>
    <property type="molecule type" value="Genomic_DNA"/>
</dbReference>
<evidence type="ECO:0000313" key="2">
    <source>
        <dbReference type="Proteomes" id="UP000054549"/>
    </source>
</evidence>
<accession>A0A0C2W6N8</accession>
<dbReference type="Proteomes" id="UP000054549">
    <property type="component" value="Unassembled WGS sequence"/>
</dbReference>
<sequence>MYTYGITRITSYPTPTSDLILRTIFSLQEVSLLKVNPSEKSHNLMTTLITSSFCDLLRYTVSRYHCQ</sequence>
<evidence type="ECO:0000313" key="1">
    <source>
        <dbReference type="EMBL" id="KIL56812.1"/>
    </source>
</evidence>
<dbReference type="InParanoid" id="A0A0C2W6N8"/>
<proteinExistence type="predicted"/>
<reference evidence="1 2" key="1">
    <citation type="submission" date="2014-04" db="EMBL/GenBank/DDBJ databases">
        <title>Evolutionary Origins and Diversification of the Mycorrhizal Mutualists.</title>
        <authorList>
            <consortium name="DOE Joint Genome Institute"/>
            <consortium name="Mycorrhizal Genomics Consortium"/>
            <person name="Kohler A."/>
            <person name="Kuo A."/>
            <person name="Nagy L.G."/>
            <person name="Floudas D."/>
            <person name="Copeland A."/>
            <person name="Barry K.W."/>
            <person name="Cichocki N."/>
            <person name="Veneault-Fourrey C."/>
            <person name="LaButti K."/>
            <person name="Lindquist E.A."/>
            <person name="Lipzen A."/>
            <person name="Lundell T."/>
            <person name="Morin E."/>
            <person name="Murat C."/>
            <person name="Riley R."/>
            <person name="Ohm R."/>
            <person name="Sun H."/>
            <person name="Tunlid A."/>
            <person name="Henrissat B."/>
            <person name="Grigoriev I.V."/>
            <person name="Hibbett D.S."/>
            <person name="Martin F."/>
        </authorList>
    </citation>
    <scope>NUCLEOTIDE SEQUENCE [LARGE SCALE GENOMIC DNA]</scope>
    <source>
        <strain evidence="1 2">Koide BX008</strain>
    </source>
</reference>
<protein>
    <submittedName>
        <fullName evidence="1">Uncharacterized protein</fullName>
    </submittedName>
</protein>